<dbReference type="GO" id="GO:0090313">
    <property type="term" value="P:regulation of protein targeting to membrane"/>
    <property type="evidence" value="ECO:0007669"/>
    <property type="project" value="TreeGrafter"/>
</dbReference>
<dbReference type="Pfam" id="PF05170">
    <property type="entry name" value="AsmA"/>
    <property type="match status" value="1"/>
</dbReference>
<organism evidence="4">
    <name type="scientific">Candidatus Kentrum sp. TC</name>
    <dbReference type="NCBI Taxonomy" id="2126339"/>
    <lineage>
        <taxon>Bacteria</taxon>
        <taxon>Pseudomonadati</taxon>
        <taxon>Pseudomonadota</taxon>
        <taxon>Gammaproteobacteria</taxon>
        <taxon>Candidatus Kentrum</taxon>
    </lineage>
</organism>
<proteinExistence type="predicted"/>
<dbReference type="InterPro" id="IPR007844">
    <property type="entry name" value="AsmA"/>
</dbReference>
<reference evidence="4" key="1">
    <citation type="submission" date="2019-02" db="EMBL/GenBank/DDBJ databases">
        <authorList>
            <person name="Gruber-Vodicka R. H."/>
            <person name="Seah K. B. B."/>
        </authorList>
    </citation>
    <scope>NUCLEOTIDE SEQUENCE</scope>
    <source>
        <strain evidence="4">BECK_BZ123</strain>
    </source>
</reference>
<feature type="region of interest" description="Disordered" evidence="1">
    <location>
        <begin position="412"/>
        <end position="438"/>
    </location>
</feature>
<dbReference type="InterPro" id="IPR052894">
    <property type="entry name" value="AsmA-related"/>
</dbReference>
<dbReference type="AlphaFoldDB" id="A0A450Y810"/>
<dbReference type="PANTHER" id="PTHR30441">
    <property type="entry name" value="DUF748 DOMAIN-CONTAINING PROTEIN"/>
    <property type="match status" value="1"/>
</dbReference>
<sequence length="772" mass="83805">MRALLKIIGTIFGIVIVLFIAIAVIVPVYFHPNDYKGEIAAVIQEKTGRELKIEGDIVLSVFPWLAIELGALELGNAPGFHDDKFARLERMEVGVKLLPLFRKNLEVRTIKIHGLELNLAKDKNGRTNWEDLIALRSKGVKSDQESDIQGKKGSKPTEGSAAKPAMPLAILGVGGLDIQNAALRWSDAQNGKYYHLEDLNIETGAIAPETLTESIALREPIDVKASFAMEGNKPRISGHVDTSAKITADLIKRAFYLENLAITGKLSGESLPNGKLTLHLQANINTDLATQTMRAKDLVLTIGRIGANGTITVTRLLDEPQFDGAFQLEKFNPRALLTDLGRQVFETADPKAITLASLSTAIQGTTNQIHLKPLAIRLDETTLNGALSIDDFSTLAVRFDLQADAIDADRYLPPTESKQNKSTRIAKSTPAAPNASASRTIPLPLGALRTLDVQGKARIGKLTIVNLQLSDLSLDLNAKDGVIRAHPIKMNLYQGSYSGDVGIDARGDAIRISFDKQLASVRIAPLLRDFQGDDPLSGKLWIAFEIDAAGANLEDIKKTMTGNANFKFEDGMVKGFDIVRMICKAAKATRDADNFGEAVGAVLESLDTDSDEDISKTEFQELRGRLPITRGRIGINNTLALKAPLLRVNGKDGAIDLGKGRLDNVRFIVESFSSCKGQGGKELDELRGLEIPITCNGPMEAKSCFDTEAIIQSVIEAIGDRLKEKTKEKVQEKVEKILLEELGDKLGDKLGNQATEDFGKAIEGGIKDILGQ</sequence>
<keyword evidence="2" id="KW-1133">Transmembrane helix</keyword>
<accession>A0A450Y810</accession>
<protein>
    <submittedName>
        <fullName evidence="4">AsmA protein</fullName>
    </submittedName>
</protein>
<name>A0A450Y810_9GAMM</name>
<evidence type="ECO:0000313" key="4">
    <source>
        <dbReference type="EMBL" id="VFK37653.1"/>
    </source>
</evidence>
<feature type="domain" description="AsmA" evidence="3">
    <location>
        <begin position="1"/>
        <end position="637"/>
    </location>
</feature>
<dbReference type="GO" id="GO:0005886">
    <property type="term" value="C:plasma membrane"/>
    <property type="evidence" value="ECO:0007669"/>
    <property type="project" value="TreeGrafter"/>
</dbReference>
<dbReference type="PANTHER" id="PTHR30441:SF4">
    <property type="entry name" value="PROTEIN ASMA"/>
    <property type="match status" value="1"/>
</dbReference>
<keyword evidence="2" id="KW-0472">Membrane</keyword>
<feature type="region of interest" description="Disordered" evidence="1">
    <location>
        <begin position="143"/>
        <end position="162"/>
    </location>
</feature>
<keyword evidence="2" id="KW-0812">Transmembrane</keyword>
<dbReference type="EMBL" id="CAADFS010000002">
    <property type="protein sequence ID" value="VFK37653.1"/>
    <property type="molecule type" value="Genomic_DNA"/>
</dbReference>
<gene>
    <name evidence="4" type="ORF">BECKTC1821D_GA0114238_100211</name>
</gene>
<feature type="compositionally biased region" description="Polar residues" evidence="1">
    <location>
        <begin position="416"/>
        <end position="426"/>
    </location>
</feature>
<evidence type="ECO:0000256" key="2">
    <source>
        <dbReference type="SAM" id="Phobius"/>
    </source>
</evidence>
<evidence type="ECO:0000256" key="1">
    <source>
        <dbReference type="SAM" id="MobiDB-lite"/>
    </source>
</evidence>
<feature type="transmembrane region" description="Helical" evidence="2">
    <location>
        <begin position="7"/>
        <end position="30"/>
    </location>
</feature>
<evidence type="ECO:0000259" key="3">
    <source>
        <dbReference type="Pfam" id="PF05170"/>
    </source>
</evidence>